<keyword evidence="1" id="KW-0812">Transmembrane</keyword>
<sequence>MSPETPNRSIRATALYLPFTFFALNTLLLILATPSPGSTAPVPIVTTNTSLPSSTTLLLLAKPPMPFNITEIQSPHSTSHLPHVHHLPLPFSHIQKDSIEANDITSGQYPSENAPAAEKKAAENPKMIAVYVVCGVLVLVLGFAVVKALMYRGKYGGYWW</sequence>
<proteinExistence type="predicted"/>
<organism evidence="2 3">
    <name type="scientific">Heterodermia speciosa</name>
    <dbReference type="NCBI Taxonomy" id="116794"/>
    <lineage>
        <taxon>Eukaryota</taxon>
        <taxon>Fungi</taxon>
        <taxon>Dikarya</taxon>
        <taxon>Ascomycota</taxon>
        <taxon>Pezizomycotina</taxon>
        <taxon>Lecanoromycetes</taxon>
        <taxon>OSLEUM clade</taxon>
        <taxon>Lecanoromycetidae</taxon>
        <taxon>Caliciales</taxon>
        <taxon>Physciaceae</taxon>
        <taxon>Heterodermia</taxon>
    </lineage>
</organism>
<evidence type="ECO:0000313" key="3">
    <source>
        <dbReference type="Proteomes" id="UP000664521"/>
    </source>
</evidence>
<keyword evidence="1" id="KW-1133">Transmembrane helix</keyword>
<keyword evidence="3" id="KW-1185">Reference proteome</keyword>
<keyword evidence="1" id="KW-0472">Membrane</keyword>
<evidence type="ECO:0000313" key="2">
    <source>
        <dbReference type="EMBL" id="CAF9923968.1"/>
    </source>
</evidence>
<comment type="caution">
    <text evidence="2">The sequence shown here is derived from an EMBL/GenBank/DDBJ whole genome shotgun (WGS) entry which is preliminary data.</text>
</comment>
<reference evidence="2" key="1">
    <citation type="submission" date="2021-03" db="EMBL/GenBank/DDBJ databases">
        <authorList>
            <person name="Tagirdzhanova G."/>
        </authorList>
    </citation>
    <scope>NUCLEOTIDE SEQUENCE</scope>
</reference>
<dbReference type="EMBL" id="CAJPDS010000034">
    <property type="protein sequence ID" value="CAF9923968.1"/>
    <property type="molecule type" value="Genomic_DNA"/>
</dbReference>
<evidence type="ECO:0000256" key="1">
    <source>
        <dbReference type="SAM" id="Phobius"/>
    </source>
</evidence>
<dbReference type="Proteomes" id="UP000664521">
    <property type="component" value="Unassembled WGS sequence"/>
</dbReference>
<name>A0A8H3FLC1_9LECA</name>
<dbReference type="AlphaFoldDB" id="A0A8H3FLC1"/>
<gene>
    <name evidence="2" type="ORF">HETSPECPRED_005477</name>
</gene>
<protein>
    <submittedName>
        <fullName evidence="2">Uncharacterized protein</fullName>
    </submittedName>
</protein>
<feature type="transmembrane region" description="Helical" evidence="1">
    <location>
        <begin position="128"/>
        <end position="150"/>
    </location>
</feature>
<feature type="transmembrane region" description="Helical" evidence="1">
    <location>
        <begin position="12"/>
        <end position="32"/>
    </location>
</feature>
<accession>A0A8H3FLC1</accession>